<reference evidence="3" key="2">
    <citation type="submission" date="2025-08" db="UniProtKB">
        <authorList>
            <consortium name="RefSeq"/>
        </authorList>
    </citation>
    <scope>IDENTIFICATION</scope>
    <source>
        <tissue evidence="3">Young leaves</tissue>
    </source>
</reference>
<proteinExistence type="predicted"/>
<gene>
    <name evidence="3" type="primary">LOC103712922</name>
</gene>
<feature type="region of interest" description="Disordered" evidence="1">
    <location>
        <begin position="1"/>
        <end position="175"/>
    </location>
</feature>
<dbReference type="InterPro" id="IPR012438">
    <property type="entry name" value="DUF1639"/>
</dbReference>
<sequence>MMGRNSSVEEVRGRPPLAPRGLSVPFQMPNLRWDKTRRLQCRPPSADEDDDDSAAARSSPPPPPPANNGRFKIRIRTDSGKDAEEREDGSRNHKALEEEEQQQRSIPRTSAAPEGEGEGESGGQRGEGEAEEEAGGRLTLEKIKEDFIRMTGSRPPRRPKRQRPSAQRTLDVKVS</sequence>
<dbReference type="PANTHER" id="PTHR33130">
    <property type="entry name" value="PUTATIVE (DUF1639)-RELATED"/>
    <property type="match status" value="1"/>
</dbReference>
<evidence type="ECO:0000256" key="1">
    <source>
        <dbReference type="SAM" id="MobiDB-lite"/>
    </source>
</evidence>
<dbReference type="RefSeq" id="XP_008797854.1">
    <property type="nucleotide sequence ID" value="XM_008799632.2"/>
</dbReference>
<feature type="compositionally biased region" description="Basic and acidic residues" evidence="1">
    <location>
        <begin position="139"/>
        <end position="148"/>
    </location>
</feature>
<feature type="compositionally biased region" description="Basic and acidic residues" evidence="1">
    <location>
        <begin position="75"/>
        <end position="96"/>
    </location>
</feature>
<keyword evidence="2" id="KW-1185">Reference proteome</keyword>
<dbReference type="PANTHER" id="PTHR33130:SF43">
    <property type="entry name" value="OS01G0688600 PROTEIN"/>
    <property type="match status" value="1"/>
</dbReference>
<accession>A0A8B7CEX2</accession>
<evidence type="ECO:0000313" key="2">
    <source>
        <dbReference type="Proteomes" id="UP000228380"/>
    </source>
</evidence>
<reference evidence="2" key="1">
    <citation type="journal article" date="2019" name="Nat. Commun.">
        <title>Genome-wide association mapping of date palm fruit traits.</title>
        <authorList>
            <person name="Hazzouri K.M."/>
            <person name="Gros-Balthazard M."/>
            <person name="Flowers J.M."/>
            <person name="Copetti D."/>
            <person name="Lemansour A."/>
            <person name="Lebrun M."/>
            <person name="Masmoudi K."/>
            <person name="Ferrand S."/>
            <person name="Dhar M.I."/>
            <person name="Fresquez Z.A."/>
            <person name="Rosas U."/>
            <person name="Zhang J."/>
            <person name="Talag J."/>
            <person name="Lee S."/>
            <person name="Kudrna D."/>
            <person name="Powell R.F."/>
            <person name="Leitch I.J."/>
            <person name="Krueger R.R."/>
            <person name="Wing R.A."/>
            <person name="Amiri K.M.A."/>
            <person name="Purugganan M.D."/>
        </authorList>
    </citation>
    <scope>NUCLEOTIDE SEQUENCE [LARGE SCALE GENOMIC DNA]</scope>
    <source>
        <strain evidence="2">cv. Khalas</strain>
    </source>
</reference>
<dbReference type="AlphaFoldDB" id="A0A8B7CEX2"/>
<dbReference type="GeneID" id="103712922"/>
<organism evidence="2 3">
    <name type="scientific">Phoenix dactylifera</name>
    <name type="common">Date palm</name>
    <dbReference type="NCBI Taxonomy" id="42345"/>
    <lineage>
        <taxon>Eukaryota</taxon>
        <taxon>Viridiplantae</taxon>
        <taxon>Streptophyta</taxon>
        <taxon>Embryophyta</taxon>
        <taxon>Tracheophyta</taxon>
        <taxon>Spermatophyta</taxon>
        <taxon>Magnoliopsida</taxon>
        <taxon>Liliopsida</taxon>
        <taxon>Arecaceae</taxon>
        <taxon>Coryphoideae</taxon>
        <taxon>Phoeniceae</taxon>
        <taxon>Phoenix</taxon>
    </lineage>
</organism>
<protein>
    <submittedName>
        <fullName evidence="3">Uncharacterized protein LOC103712922</fullName>
    </submittedName>
</protein>
<dbReference type="Proteomes" id="UP000228380">
    <property type="component" value="Chromosome 8"/>
</dbReference>
<evidence type="ECO:0000313" key="3">
    <source>
        <dbReference type="RefSeq" id="XP_008797854.1"/>
    </source>
</evidence>
<name>A0A8B7CEX2_PHODC</name>
<dbReference type="Pfam" id="PF07797">
    <property type="entry name" value="DUF1639"/>
    <property type="match status" value="1"/>
</dbReference>
<dbReference type="KEGG" id="pda:103712922"/>